<name>A0A6I1MJK2_9CLOT</name>
<keyword evidence="2" id="KW-1185">Reference proteome</keyword>
<protein>
    <submittedName>
        <fullName evidence="1">Uncharacterized protein</fullName>
    </submittedName>
</protein>
<gene>
    <name evidence="1" type="ORF">GBZ86_00940</name>
</gene>
<evidence type="ECO:0000313" key="2">
    <source>
        <dbReference type="Proteomes" id="UP000430345"/>
    </source>
</evidence>
<accession>A0A6I1MJK2</accession>
<proteinExistence type="predicted"/>
<dbReference type="OrthoDB" id="1237440at2"/>
<evidence type="ECO:0000313" key="1">
    <source>
        <dbReference type="EMBL" id="MPQ42332.1"/>
    </source>
</evidence>
<organism evidence="1 2">
    <name type="scientific">Clostridium tarantellae</name>
    <dbReference type="NCBI Taxonomy" id="39493"/>
    <lineage>
        <taxon>Bacteria</taxon>
        <taxon>Bacillati</taxon>
        <taxon>Bacillota</taxon>
        <taxon>Clostridia</taxon>
        <taxon>Eubacteriales</taxon>
        <taxon>Clostridiaceae</taxon>
        <taxon>Clostridium</taxon>
    </lineage>
</organism>
<dbReference type="AlphaFoldDB" id="A0A6I1MJK2"/>
<dbReference type="Proteomes" id="UP000430345">
    <property type="component" value="Unassembled WGS sequence"/>
</dbReference>
<dbReference type="EMBL" id="WHJC01000004">
    <property type="protein sequence ID" value="MPQ42332.1"/>
    <property type="molecule type" value="Genomic_DNA"/>
</dbReference>
<comment type="caution">
    <text evidence="1">The sequence shown here is derived from an EMBL/GenBank/DDBJ whole genome shotgun (WGS) entry which is preliminary data.</text>
</comment>
<dbReference type="RefSeq" id="WP_152886874.1">
    <property type="nucleotide sequence ID" value="NZ_WHJC01000004.1"/>
</dbReference>
<sequence>MSCNGEIWAVDDSGISDIIGKIKRIELSIEEPKEQIGIYRVEHVMLFDGNDEELYDDQSIVDNLEYHSEDELVEVLANNYDVSKDIIDII</sequence>
<reference evidence="1 2" key="1">
    <citation type="submission" date="2019-10" db="EMBL/GenBank/DDBJ databases">
        <title>The Genome Sequence of Clostridium tarantellae Isolated from Fish Brain.</title>
        <authorList>
            <person name="Bano L."/>
            <person name="Kiel M."/>
            <person name="Sales G."/>
            <person name="Doxey A.C."/>
            <person name="Mansfield M.J."/>
            <person name="Schiavone M."/>
            <person name="Rossetto O."/>
            <person name="Pirazzini M."/>
            <person name="Dobrindt U."/>
            <person name="Montecucco C."/>
        </authorList>
    </citation>
    <scope>NUCLEOTIDE SEQUENCE [LARGE SCALE GENOMIC DNA]</scope>
    <source>
        <strain evidence="1 2">DSM 3997</strain>
    </source>
</reference>